<sequence length="171" mass="18438">SLAQAVLAQAVFSQETSLAQAALPCLSGCVSRMLDIVRGSREGATSLEGSIKNCAQTKQWSAALRLLREGFRLGAQLAPGHYIATVCACRSGGQWQHALSVLSEMWAATLEPNSLVSYNVGISVCEKGEQWQRALALLKEMWKANLEPDSATALGSARARRASSGSWRWRC</sequence>
<dbReference type="Proteomes" id="UP001189429">
    <property type="component" value="Unassembled WGS sequence"/>
</dbReference>
<dbReference type="NCBIfam" id="TIGR00756">
    <property type="entry name" value="PPR"/>
    <property type="match status" value="1"/>
</dbReference>
<proteinExistence type="predicted"/>
<dbReference type="PANTHER" id="PTHR47936">
    <property type="entry name" value="PPR_LONG DOMAIN-CONTAINING PROTEIN"/>
    <property type="match status" value="1"/>
</dbReference>
<dbReference type="Gene3D" id="1.25.40.10">
    <property type="entry name" value="Tetratricopeptide repeat domain"/>
    <property type="match status" value="1"/>
</dbReference>
<keyword evidence="1" id="KW-0677">Repeat</keyword>
<keyword evidence="4" id="KW-1185">Reference proteome</keyword>
<dbReference type="EMBL" id="CAUYUJ010022328">
    <property type="protein sequence ID" value="CAK0910129.1"/>
    <property type="molecule type" value="Genomic_DNA"/>
</dbReference>
<dbReference type="Pfam" id="PF01535">
    <property type="entry name" value="PPR"/>
    <property type="match status" value="1"/>
</dbReference>
<dbReference type="PANTHER" id="PTHR47936:SF1">
    <property type="entry name" value="PENTATRICOPEPTIDE REPEAT-CONTAINING PROTEIN GUN1, CHLOROPLASTIC"/>
    <property type="match status" value="1"/>
</dbReference>
<organism evidence="3 4">
    <name type="scientific">Prorocentrum cordatum</name>
    <dbReference type="NCBI Taxonomy" id="2364126"/>
    <lineage>
        <taxon>Eukaryota</taxon>
        <taxon>Sar</taxon>
        <taxon>Alveolata</taxon>
        <taxon>Dinophyceae</taxon>
        <taxon>Prorocentrales</taxon>
        <taxon>Prorocentraceae</taxon>
        <taxon>Prorocentrum</taxon>
    </lineage>
</organism>
<accession>A0ABN9YF37</accession>
<dbReference type="PROSITE" id="PS51375">
    <property type="entry name" value="PPR"/>
    <property type="match status" value="1"/>
</dbReference>
<name>A0ABN9YF37_9DINO</name>
<evidence type="ECO:0000256" key="2">
    <source>
        <dbReference type="PROSITE-ProRule" id="PRU00708"/>
    </source>
</evidence>
<reference evidence="3" key="1">
    <citation type="submission" date="2023-10" db="EMBL/GenBank/DDBJ databases">
        <authorList>
            <person name="Chen Y."/>
            <person name="Shah S."/>
            <person name="Dougan E. K."/>
            <person name="Thang M."/>
            <person name="Chan C."/>
        </authorList>
    </citation>
    <scope>NUCLEOTIDE SEQUENCE [LARGE SCALE GENOMIC DNA]</scope>
</reference>
<protein>
    <recommendedName>
        <fullName evidence="5">Pentatricopeptide repeat-containing protein, chloroplastic</fullName>
    </recommendedName>
</protein>
<evidence type="ECO:0000313" key="3">
    <source>
        <dbReference type="EMBL" id="CAK0910129.1"/>
    </source>
</evidence>
<gene>
    <name evidence="3" type="ORF">PCOR1329_LOCUS84376</name>
</gene>
<feature type="repeat" description="PPR" evidence="2">
    <location>
        <begin position="114"/>
        <end position="148"/>
    </location>
</feature>
<dbReference type="InterPro" id="IPR011990">
    <property type="entry name" value="TPR-like_helical_dom_sf"/>
</dbReference>
<feature type="non-terminal residue" evidence="3">
    <location>
        <position position="1"/>
    </location>
</feature>
<dbReference type="InterPro" id="IPR002885">
    <property type="entry name" value="PPR_rpt"/>
</dbReference>
<evidence type="ECO:0000313" key="4">
    <source>
        <dbReference type="Proteomes" id="UP001189429"/>
    </source>
</evidence>
<evidence type="ECO:0000256" key="1">
    <source>
        <dbReference type="ARBA" id="ARBA00022737"/>
    </source>
</evidence>
<comment type="caution">
    <text evidence="3">The sequence shown here is derived from an EMBL/GenBank/DDBJ whole genome shotgun (WGS) entry which is preliminary data.</text>
</comment>
<evidence type="ECO:0008006" key="5">
    <source>
        <dbReference type="Google" id="ProtNLM"/>
    </source>
</evidence>